<dbReference type="PROSITE" id="PS50943">
    <property type="entry name" value="HTH_CROC1"/>
    <property type="match status" value="2"/>
</dbReference>
<protein>
    <submittedName>
        <fullName evidence="4">DNA-binding helix-turn-helix protein</fullName>
    </submittedName>
    <submittedName>
        <fullName evidence="3">Helix-turn-helix domain protein</fullName>
    </submittedName>
</protein>
<dbReference type="Gene3D" id="1.10.260.40">
    <property type="entry name" value="lambda repressor-like DNA-binding domains"/>
    <property type="match status" value="2"/>
</dbReference>
<dbReference type="RefSeq" id="WP_006193182.1">
    <property type="nucleotide sequence ID" value="NC_015437.1"/>
</dbReference>
<dbReference type="KEGG" id="ssg:Selsp_0655"/>
<name>C9LWM5_SELS3</name>
<gene>
    <name evidence="3" type="ordered locus">Selsp_0655</name>
    <name evidence="4" type="ORF">SELSPUOL_01880</name>
</gene>
<evidence type="ECO:0000313" key="6">
    <source>
        <dbReference type="Proteomes" id="UP000011124"/>
    </source>
</evidence>
<dbReference type="STRING" id="546271.Selsp_0655"/>
<dbReference type="OrthoDB" id="9813152at2"/>
<evidence type="ECO:0000313" key="4">
    <source>
        <dbReference type="EMBL" id="EEX76773.1"/>
    </source>
</evidence>
<dbReference type="Proteomes" id="UP000003505">
    <property type="component" value="Unassembled WGS sequence"/>
</dbReference>
<dbReference type="InterPro" id="IPR010982">
    <property type="entry name" value="Lambda_DNA-bd_dom_sf"/>
</dbReference>
<dbReference type="EMBL" id="ACKP02000044">
    <property type="protein sequence ID" value="EEX76773.1"/>
    <property type="molecule type" value="Genomic_DNA"/>
</dbReference>
<dbReference type="InterPro" id="IPR001387">
    <property type="entry name" value="Cro/C1-type_HTH"/>
</dbReference>
<evidence type="ECO:0000259" key="2">
    <source>
        <dbReference type="PROSITE" id="PS50943"/>
    </source>
</evidence>
<dbReference type="SMART" id="SM00530">
    <property type="entry name" value="HTH_XRE"/>
    <property type="match status" value="2"/>
</dbReference>
<evidence type="ECO:0000313" key="3">
    <source>
        <dbReference type="EMBL" id="AEB99624.1"/>
    </source>
</evidence>
<sequence length="202" mass="22883">MDLKIFSTKLKYLRKKANLTQVQLAEMLHISQAQISRYETGLDEPSEDCLQALSSAFEIDGQSAALFWSSPLPDIPKDSSDGTSENFARRLRAIRQYHGKSQKDFAQFLGISQSLISALEIGKATPDLVLIQKLGKMGFDLEWLVFGSHARDSPKEILDDLMPKRTMQQIQQILRKMPPQRLDFIRQFLALILTDTKNKGDA</sequence>
<dbReference type="EMBL" id="CP002637">
    <property type="protein sequence ID" value="AEB99624.1"/>
    <property type="molecule type" value="Genomic_DNA"/>
</dbReference>
<dbReference type="eggNOG" id="COG1396">
    <property type="taxonomic scope" value="Bacteria"/>
</dbReference>
<feature type="domain" description="HTH cro/C1-type" evidence="2">
    <location>
        <begin position="10"/>
        <end position="64"/>
    </location>
</feature>
<dbReference type="Pfam" id="PF01381">
    <property type="entry name" value="HTH_3"/>
    <property type="match status" value="2"/>
</dbReference>
<evidence type="ECO:0000313" key="5">
    <source>
        <dbReference type="Proteomes" id="UP000003505"/>
    </source>
</evidence>
<reference evidence="4 5" key="1">
    <citation type="submission" date="2009-09" db="EMBL/GenBank/DDBJ databases">
        <authorList>
            <person name="Weinstock G."/>
            <person name="Sodergren E."/>
            <person name="Clifton S."/>
            <person name="Fulton L."/>
            <person name="Fulton B."/>
            <person name="Courtney L."/>
            <person name="Fronick C."/>
            <person name="Harrison M."/>
            <person name="Strong C."/>
            <person name="Farmer C."/>
            <person name="Delahaunty K."/>
            <person name="Markovic C."/>
            <person name="Hall O."/>
            <person name="Minx P."/>
            <person name="Tomlinson C."/>
            <person name="Mitreva M."/>
            <person name="Nelson J."/>
            <person name="Hou S."/>
            <person name="Wollam A."/>
            <person name="Pepin K.H."/>
            <person name="Johnson M."/>
            <person name="Bhonagiri V."/>
            <person name="Nash W.E."/>
            <person name="Warren W."/>
            <person name="Chinwalla A."/>
            <person name="Mardis E.R."/>
            <person name="Wilson R.K."/>
        </authorList>
    </citation>
    <scope>NUCLEOTIDE SEQUENCE [LARGE SCALE GENOMIC DNA]</scope>
    <source>
        <strain evidence="4">ATCC 35185</strain>
        <strain evidence="5">ATCC 35185 / DSM 20758 / VPI D19B-28</strain>
    </source>
</reference>
<proteinExistence type="predicted"/>
<dbReference type="PANTHER" id="PTHR46558:SF11">
    <property type="entry name" value="HTH-TYPE TRANSCRIPTIONAL REGULATOR XRE"/>
    <property type="match status" value="1"/>
</dbReference>
<dbReference type="HOGENOM" id="CLU_1353848_0_0_9"/>
<dbReference type="PANTHER" id="PTHR46558">
    <property type="entry name" value="TRACRIPTIONAL REGULATORY PROTEIN-RELATED-RELATED"/>
    <property type="match status" value="1"/>
</dbReference>
<dbReference type="GO" id="GO:0003677">
    <property type="term" value="F:DNA binding"/>
    <property type="evidence" value="ECO:0007669"/>
    <property type="project" value="UniProtKB-KW"/>
</dbReference>
<keyword evidence="6" id="KW-1185">Reference proteome</keyword>
<dbReference type="CDD" id="cd00093">
    <property type="entry name" value="HTH_XRE"/>
    <property type="match status" value="2"/>
</dbReference>
<keyword evidence="1 4" id="KW-0238">DNA-binding</keyword>
<accession>C9LWM5</accession>
<evidence type="ECO:0000256" key="1">
    <source>
        <dbReference type="ARBA" id="ARBA00023125"/>
    </source>
</evidence>
<organism evidence="4 5">
    <name type="scientific">Selenomonas sputigena (strain ATCC 35185 / DSM 20758 / CCUG 44933 / VPI D19B-28)</name>
    <dbReference type="NCBI Taxonomy" id="546271"/>
    <lineage>
        <taxon>Bacteria</taxon>
        <taxon>Bacillati</taxon>
        <taxon>Bacillota</taxon>
        <taxon>Negativicutes</taxon>
        <taxon>Selenomonadales</taxon>
        <taxon>Selenomonadaceae</taxon>
        <taxon>Selenomonas</taxon>
    </lineage>
</organism>
<dbReference type="SUPFAM" id="SSF47413">
    <property type="entry name" value="lambda repressor-like DNA-binding domains"/>
    <property type="match status" value="2"/>
</dbReference>
<dbReference type="Proteomes" id="UP000011124">
    <property type="component" value="Chromosome"/>
</dbReference>
<reference evidence="3 6" key="2">
    <citation type="submission" date="2011-04" db="EMBL/GenBank/DDBJ databases">
        <title>The complete genome of Selenomonas sputigena DSM 20758.</title>
        <authorList>
            <consortium name="US DOE Joint Genome Institute (JGI-PGF)"/>
            <person name="Lucas S."/>
            <person name="Copeland A."/>
            <person name="Lapidus A."/>
            <person name="Bruce D."/>
            <person name="Goodwin L."/>
            <person name="Pitluck S."/>
            <person name="Peters L."/>
            <person name="Kyrpides N."/>
            <person name="Mavromatis K."/>
            <person name="Ivanova N."/>
            <person name="Ovchinnikova G."/>
            <person name="Teshima H."/>
            <person name="Detter J.C."/>
            <person name="Tapia R."/>
            <person name="Han C."/>
            <person name="Land M."/>
            <person name="Hauser L."/>
            <person name="Markowitz V."/>
            <person name="Cheng J.-F."/>
            <person name="Hugenholtz P."/>
            <person name="Woyke T."/>
            <person name="Wu D."/>
            <person name="Gronow S."/>
            <person name="Wellnitz S."/>
            <person name="Schneider S."/>
            <person name="Klenk H.-P."/>
            <person name="Eisen J.A."/>
        </authorList>
    </citation>
    <scope>NUCLEOTIDE SEQUENCE [LARGE SCALE GENOMIC DNA]</scope>
    <source>
        <strain evidence="3">ATCC 35185</strain>
        <strain evidence="6">ATCC 35185 / DSM 20758 / VPI D19B-28</strain>
    </source>
</reference>
<dbReference type="AlphaFoldDB" id="C9LWM5"/>
<feature type="domain" description="HTH cro/C1-type" evidence="2">
    <location>
        <begin position="91"/>
        <end position="144"/>
    </location>
</feature>